<feature type="domain" description="YhcG N-terminal" evidence="2">
    <location>
        <begin position="28"/>
        <end position="163"/>
    </location>
</feature>
<evidence type="ECO:0000313" key="3">
    <source>
        <dbReference type="EMBL" id="QNE19986.1"/>
    </source>
</evidence>
<evidence type="ECO:0000313" key="4">
    <source>
        <dbReference type="Proteomes" id="UP000515563"/>
    </source>
</evidence>
<dbReference type="InterPro" id="IPR009362">
    <property type="entry name" value="YhcG_C"/>
</dbReference>
<proteinExistence type="predicted"/>
<dbReference type="RefSeq" id="WP_185441928.1">
    <property type="nucleotide sequence ID" value="NZ_CP043661.1"/>
</dbReference>
<dbReference type="EMBL" id="CP043661">
    <property type="protein sequence ID" value="QNE19986.1"/>
    <property type="molecule type" value="Genomic_DNA"/>
</dbReference>
<dbReference type="PANTHER" id="PTHR30547:SF0">
    <property type="entry name" value="BLR8175 PROTEIN"/>
    <property type="match status" value="1"/>
</dbReference>
<evidence type="ECO:0000259" key="2">
    <source>
        <dbReference type="Pfam" id="PF17761"/>
    </source>
</evidence>
<reference evidence="3 4" key="2">
    <citation type="journal article" date="2020" name="Microbiol. Resour. Announc.">
        <title>Antarctic desert soil bacteria exhibit high novel natural product potential, evaluated through long-read genome sequencing and comparative genomics.</title>
        <authorList>
            <person name="Benaud N."/>
            <person name="Edwards R.J."/>
            <person name="Amos T.G."/>
            <person name="D'Agostino P.M."/>
            <person name="Gutierrez-Chavez C."/>
            <person name="Montgomery K."/>
            <person name="Nicetic I."/>
            <person name="Ferrari B.C."/>
        </authorList>
    </citation>
    <scope>NUCLEOTIDE SEQUENCE [LARGE SCALE GENOMIC DNA]</scope>
    <source>
        <strain evidence="3 4">SPB151</strain>
    </source>
</reference>
<dbReference type="Pfam" id="PF06250">
    <property type="entry name" value="YhcG_C"/>
    <property type="match status" value="1"/>
</dbReference>
<name>A0A7G6X171_9ACTN</name>
<dbReference type="InterPro" id="IPR053148">
    <property type="entry name" value="PD-DEXK-like_domain"/>
</dbReference>
<protein>
    <submittedName>
        <fullName evidence="3">DUF1016 domain-containing protein</fullName>
    </submittedName>
</protein>
<sequence length="356" mass="39799">MNDTSPRFATPPSKTSMPSWCPDLLDSVASHVSSGHRRAVSAANAEMLGSYWSVGREILDRQDQEGWGSKVIDRLSADLKERFPGTKGYSPRNLKYMRSFALAWPDPAIVQRSVAQLPWRHHVALMEKLDSPDLRLWYARATLEHGWSRDVLAVQIETGFHRRAGKAVTNFASAITDERSDLAQQATRDPYLFDFVGTAEKLRERELEQGLIDHIGKFLLELGQGFAFVGRQVRLDLGGDEFYCDLLFYHLKLRCYVVIELKAVRFDPAFLGQLNLYTAVVDDILATEDDKPTVGLLLCRSKNNVVAEYALRGYRTPIGVSEWITAASESLPDEVASVLPSVAELEAELAGGPEEL</sequence>
<dbReference type="InterPro" id="IPR041527">
    <property type="entry name" value="YhcG_N"/>
</dbReference>
<dbReference type="PANTHER" id="PTHR30547">
    <property type="entry name" value="UNCHARACTERIZED PROTEIN YHCG-RELATED"/>
    <property type="match status" value="1"/>
</dbReference>
<accession>A0A7G6X171</accession>
<gene>
    <name evidence="3" type="ORF">F1D05_21330</name>
</gene>
<dbReference type="AlphaFoldDB" id="A0A7G6X171"/>
<dbReference type="Gene3D" id="3.40.1350.10">
    <property type="match status" value="1"/>
</dbReference>
<keyword evidence="4" id="KW-1185">Reference proteome</keyword>
<dbReference type="Pfam" id="PF17761">
    <property type="entry name" value="DUF1016_N"/>
    <property type="match status" value="1"/>
</dbReference>
<evidence type="ECO:0000259" key="1">
    <source>
        <dbReference type="Pfam" id="PF06250"/>
    </source>
</evidence>
<dbReference type="InterPro" id="IPR011856">
    <property type="entry name" value="tRNA_endonuc-like_dom_sf"/>
</dbReference>
<dbReference type="KEGG" id="kqi:F1D05_21330"/>
<organism evidence="3 4">
    <name type="scientific">Kribbella qitaiheensis</name>
    <dbReference type="NCBI Taxonomy" id="1544730"/>
    <lineage>
        <taxon>Bacteria</taxon>
        <taxon>Bacillati</taxon>
        <taxon>Actinomycetota</taxon>
        <taxon>Actinomycetes</taxon>
        <taxon>Propionibacteriales</taxon>
        <taxon>Kribbellaceae</taxon>
        <taxon>Kribbella</taxon>
    </lineage>
</organism>
<feature type="domain" description="YhcG PDDEXK nuclease" evidence="1">
    <location>
        <begin position="184"/>
        <end position="339"/>
    </location>
</feature>
<reference evidence="4" key="1">
    <citation type="submission" date="2019-09" db="EMBL/GenBank/DDBJ databases">
        <title>Antimicrobial potential of Antarctic Bacteria.</title>
        <authorList>
            <person name="Benaud N."/>
            <person name="Edwards R.J."/>
            <person name="Ferrari B.C."/>
        </authorList>
    </citation>
    <scope>NUCLEOTIDE SEQUENCE [LARGE SCALE GENOMIC DNA]</scope>
    <source>
        <strain evidence="4">SPB151</strain>
    </source>
</reference>
<dbReference type="Proteomes" id="UP000515563">
    <property type="component" value="Chromosome"/>
</dbReference>
<dbReference type="GO" id="GO:0003676">
    <property type="term" value="F:nucleic acid binding"/>
    <property type="evidence" value="ECO:0007669"/>
    <property type="project" value="InterPro"/>
</dbReference>